<proteinExistence type="predicted"/>
<reference evidence="1" key="1">
    <citation type="journal article" date="2020" name="bioRxiv">
        <title>Chromosome-level reference genome of the European wasp spider Argiope bruennichi: a resource for studies on range expansion and evolutionary adaptation.</title>
        <authorList>
            <person name="Sheffer M.M."/>
            <person name="Hoppe A."/>
            <person name="Krehenwinkel H."/>
            <person name="Uhl G."/>
            <person name="Kuss A.W."/>
            <person name="Jensen L."/>
            <person name="Jensen C."/>
            <person name="Gillespie R.G."/>
            <person name="Hoff K.J."/>
            <person name="Prost S."/>
        </authorList>
    </citation>
    <scope>NUCLEOTIDE SEQUENCE</scope>
</reference>
<name>A0A8T0FH16_ARGBR</name>
<reference evidence="1" key="2">
    <citation type="submission" date="2020-06" db="EMBL/GenBank/DDBJ databases">
        <authorList>
            <person name="Sheffer M."/>
        </authorList>
    </citation>
    <scope>NUCLEOTIDE SEQUENCE</scope>
</reference>
<dbReference type="EMBL" id="JABXBU010000012">
    <property type="protein sequence ID" value="KAF8789692.1"/>
    <property type="molecule type" value="Genomic_DNA"/>
</dbReference>
<dbReference type="Gene3D" id="3.60.10.10">
    <property type="entry name" value="Endonuclease/exonuclease/phosphatase"/>
    <property type="match status" value="1"/>
</dbReference>
<sequence length="228" mass="26517">MYHNVQSLNAHYEDITAFPCMMNTHILLFSETWTIFKDKFPQDDFNHYHLISHASKRKPNDVSIYVKKDLQNMVDDADIFPNYDMVIHFIVVNFKTKIRLAVLYAKPGSSDDDIFDAIQPYRLQNSLADFNLDVNTTNGKEFCDTMENIYYLKLRNNPSDSTTIHHTTIDCIFSTNIVRTCGIYESAFSSHLTLYVQIPWEKMQVRTPIPSEDNNPMLECGPDLLDRN</sequence>
<dbReference type="SUPFAM" id="SSF56219">
    <property type="entry name" value="DNase I-like"/>
    <property type="match status" value="1"/>
</dbReference>
<dbReference type="Proteomes" id="UP000807504">
    <property type="component" value="Unassembled WGS sequence"/>
</dbReference>
<evidence type="ECO:0000313" key="2">
    <source>
        <dbReference type="Proteomes" id="UP000807504"/>
    </source>
</evidence>
<organism evidence="1 2">
    <name type="scientific">Argiope bruennichi</name>
    <name type="common">Wasp spider</name>
    <name type="synonym">Aranea bruennichi</name>
    <dbReference type="NCBI Taxonomy" id="94029"/>
    <lineage>
        <taxon>Eukaryota</taxon>
        <taxon>Metazoa</taxon>
        <taxon>Ecdysozoa</taxon>
        <taxon>Arthropoda</taxon>
        <taxon>Chelicerata</taxon>
        <taxon>Arachnida</taxon>
        <taxon>Araneae</taxon>
        <taxon>Araneomorphae</taxon>
        <taxon>Entelegynae</taxon>
        <taxon>Araneoidea</taxon>
        <taxon>Araneidae</taxon>
        <taxon>Argiope</taxon>
    </lineage>
</organism>
<comment type="caution">
    <text evidence="1">The sequence shown here is derived from an EMBL/GenBank/DDBJ whole genome shotgun (WGS) entry which is preliminary data.</text>
</comment>
<keyword evidence="2" id="KW-1185">Reference proteome</keyword>
<accession>A0A8T0FH16</accession>
<gene>
    <name evidence="1" type="ORF">HNY73_007613</name>
</gene>
<evidence type="ECO:0000313" key="1">
    <source>
        <dbReference type="EMBL" id="KAF8789692.1"/>
    </source>
</evidence>
<protein>
    <submittedName>
        <fullName evidence="1">Uncharacterized protein</fullName>
    </submittedName>
</protein>
<dbReference type="AlphaFoldDB" id="A0A8T0FH16"/>
<dbReference type="InterPro" id="IPR036691">
    <property type="entry name" value="Endo/exonu/phosph_ase_sf"/>
</dbReference>